<dbReference type="AlphaFoldDB" id="A0A7J6VPD1"/>
<name>A0A7J6VPD1_THATH</name>
<proteinExistence type="predicted"/>
<evidence type="ECO:0000259" key="1">
    <source>
        <dbReference type="Pfam" id="PF23546"/>
    </source>
</evidence>
<reference evidence="2 3" key="1">
    <citation type="submission" date="2020-06" db="EMBL/GenBank/DDBJ databases">
        <title>Transcriptomic and genomic resources for Thalictrum thalictroides and T. hernandezii: Facilitating candidate gene discovery in an emerging model plant lineage.</title>
        <authorList>
            <person name="Arias T."/>
            <person name="Riano-Pachon D.M."/>
            <person name="Di Stilio V.S."/>
        </authorList>
    </citation>
    <scope>NUCLEOTIDE SEQUENCE [LARGE SCALE GENOMIC DNA]</scope>
    <source>
        <strain evidence="3">cv. WT478/WT964</strain>
        <tissue evidence="2">Leaves</tissue>
    </source>
</reference>
<accession>A0A7J6VPD1</accession>
<protein>
    <submittedName>
        <fullName evidence="2">Dna topoisomerase 3-beta</fullName>
    </submittedName>
</protein>
<keyword evidence="3" id="KW-1185">Reference proteome</keyword>
<dbReference type="OrthoDB" id="430051at2759"/>
<dbReference type="EMBL" id="JABWDY010029052">
    <property type="protein sequence ID" value="KAF5186597.1"/>
    <property type="molecule type" value="Genomic_DNA"/>
</dbReference>
<comment type="caution">
    <text evidence="2">The sequence shown here is derived from an EMBL/GenBank/DDBJ whole genome shotgun (WGS) entry which is preliminary data.</text>
</comment>
<dbReference type="InterPro" id="IPR056452">
    <property type="entry name" value="Zn_ribbon_TOP3B"/>
</dbReference>
<dbReference type="Pfam" id="PF23546">
    <property type="entry name" value="Zn_ribbon_TOP3B"/>
    <property type="match status" value="1"/>
</dbReference>
<dbReference type="GO" id="GO:0016853">
    <property type="term" value="F:isomerase activity"/>
    <property type="evidence" value="ECO:0007669"/>
    <property type="project" value="UniProtKB-KW"/>
</dbReference>
<keyword evidence="2" id="KW-0413">Isomerase</keyword>
<feature type="domain" description="DNA topoisomerase 3-beta zinc ribbon" evidence="1">
    <location>
        <begin position="14"/>
        <end position="51"/>
    </location>
</feature>
<evidence type="ECO:0000313" key="2">
    <source>
        <dbReference type="EMBL" id="KAF5186597.1"/>
    </source>
</evidence>
<organism evidence="2 3">
    <name type="scientific">Thalictrum thalictroides</name>
    <name type="common">Rue-anemone</name>
    <name type="synonym">Anemone thalictroides</name>
    <dbReference type="NCBI Taxonomy" id="46969"/>
    <lineage>
        <taxon>Eukaryota</taxon>
        <taxon>Viridiplantae</taxon>
        <taxon>Streptophyta</taxon>
        <taxon>Embryophyta</taxon>
        <taxon>Tracheophyta</taxon>
        <taxon>Spermatophyta</taxon>
        <taxon>Magnoliopsida</taxon>
        <taxon>Ranunculales</taxon>
        <taxon>Ranunculaceae</taxon>
        <taxon>Thalictroideae</taxon>
        <taxon>Thalictrum</taxon>
    </lineage>
</organism>
<gene>
    <name evidence="2" type="ORF">FRX31_023816</name>
</gene>
<dbReference type="Proteomes" id="UP000554482">
    <property type="component" value="Unassembled WGS sequence"/>
</dbReference>
<sequence>MDALFEARFSPLADSGRILNKCGKCARYMKYISTQPSRLYFGTCEEVHNLRQKGTIKAARALVKLAAHGDNNSSNASFGQEAGALAD</sequence>
<evidence type="ECO:0000313" key="3">
    <source>
        <dbReference type="Proteomes" id="UP000554482"/>
    </source>
</evidence>